<name>T0C4C1_ALIAG</name>
<accession>A0A9E7CZ59</accession>
<dbReference type="InterPro" id="IPR020139">
    <property type="entry name" value="DUF2642"/>
</dbReference>
<dbReference type="STRING" id="1356854.N007_06255"/>
<dbReference type="Pfam" id="PF10842">
    <property type="entry name" value="DUF2642"/>
    <property type="match status" value="1"/>
</dbReference>
<accession>T0C4C1</accession>
<gene>
    <name evidence="1" type="ORF">K1I37_16770</name>
</gene>
<proteinExistence type="predicted"/>
<dbReference type="EMBL" id="CP080467">
    <property type="protein sequence ID" value="UNO48307.1"/>
    <property type="molecule type" value="Genomic_DNA"/>
</dbReference>
<dbReference type="OrthoDB" id="2377217at2"/>
<evidence type="ECO:0000313" key="1">
    <source>
        <dbReference type="EMBL" id="UNO48307.1"/>
    </source>
</evidence>
<sequence>MALNLSGDNSSQRIQQLVSSLQQTLNDPSLSVSAEASIGGTNILGSLETLLANLTGGLTGGNRTPRNIRQVLLGLLNQNVTITTPFEPVTGTLTAVQRDYVVVIETTGNTVLIPIAQIESVTAA</sequence>
<protein>
    <submittedName>
        <fullName evidence="1">YuzF family protein</fullName>
    </submittedName>
</protein>
<dbReference type="eggNOG" id="ENOG5033MVE">
    <property type="taxonomic scope" value="Bacteria"/>
</dbReference>
<dbReference type="RefSeq" id="WP_021296292.1">
    <property type="nucleotide sequence ID" value="NZ_AURB01000126.1"/>
</dbReference>
<keyword evidence="2" id="KW-1185">Reference proteome</keyword>
<organism evidence="1 2">
    <name type="scientific">Alicyclobacillus acidoterrestris (strain ATCC 49025 / DSM 3922 / CIP 106132 / NCIMB 13137 / GD3B)</name>
    <dbReference type="NCBI Taxonomy" id="1356854"/>
    <lineage>
        <taxon>Bacteria</taxon>
        <taxon>Bacillati</taxon>
        <taxon>Bacillota</taxon>
        <taxon>Bacilli</taxon>
        <taxon>Bacillales</taxon>
        <taxon>Alicyclobacillaceae</taxon>
        <taxon>Alicyclobacillus</taxon>
    </lineage>
</organism>
<dbReference type="AlphaFoldDB" id="T0C4C1"/>
<evidence type="ECO:0000313" key="2">
    <source>
        <dbReference type="Proteomes" id="UP000829401"/>
    </source>
</evidence>
<dbReference type="KEGG" id="aaco:K1I37_16770"/>
<dbReference type="Proteomes" id="UP000829401">
    <property type="component" value="Chromosome"/>
</dbReference>
<reference evidence="2" key="1">
    <citation type="journal article" date="2022" name="G3 (Bethesda)">
        <title>Unveiling the complete genome sequence of Alicyclobacillus acidoterrestris DSM 3922T, a taint-producing strain.</title>
        <authorList>
            <person name="Leonardo I.C."/>
            <person name="Barreto Crespo M.T."/>
            <person name="Gaspar F.B."/>
        </authorList>
    </citation>
    <scope>NUCLEOTIDE SEQUENCE [LARGE SCALE GENOMIC DNA]</scope>
    <source>
        <strain evidence="2">DSM 3922</strain>
    </source>
</reference>